<dbReference type="EC" id="2.7.7.48" evidence="1"/>
<evidence type="ECO:0000256" key="8">
    <source>
        <dbReference type="ARBA" id="ARBA00048744"/>
    </source>
</evidence>
<keyword evidence="3" id="KW-0808">Transferase</keyword>
<evidence type="ECO:0000313" key="11">
    <source>
        <dbReference type="EMBL" id="DAD50760.1"/>
    </source>
</evidence>
<keyword evidence="6" id="KW-0693">Viral RNA replication</keyword>
<dbReference type="Pfam" id="PF03431">
    <property type="entry name" value="RNA_replicase_B"/>
    <property type="match status" value="1"/>
</dbReference>
<dbReference type="GO" id="GO:0046872">
    <property type="term" value="F:metal ion binding"/>
    <property type="evidence" value="ECO:0007669"/>
    <property type="project" value="UniProtKB-KW"/>
</dbReference>
<keyword evidence="12" id="KW-1185">Reference proteome</keyword>
<dbReference type="InterPro" id="IPR007096">
    <property type="entry name" value="RNA-dir_Rpol_cat_phage"/>
</dbReference>
<protein>
    <recommendedName>
        <fullName evidence="1">RNA-directed RNA polymerase</fullName>
        <ecNumber evidence="1">2.7.7.48</ecNumber>
    </recommendedName>
    <alternativeName>
        <fullName evidence="7">RNA replicase beta chain</fullName>
    </alternativeName>
</protein>
<dbReference type="GO" id="GO:0000166">
    <property type="term" value="F:nucleotide binding"/>
    <property type="evidence" value="ECO:0007669"/>
    <property type="project" value="UniProtKB-KW"/>
</dbReference>
<dbReference type="GO" id="GO:0003968">
    <property type="term" value="F:RNA-directed RNA polymerase activity"/>
    <property type="evidence" value="ECO:0007669"/>
    <property type="project" value="UniProtKB-KW"/>
</dbReference>
<evidence type="ECO:0000256" key="3">
    <source>
        <dbReference type="ARBA" id="ARBA00022679"/>
    </source>
</evidence>
<keyword evidence="2 11" id="KW-0696">RNA-directed RNA polymerase</keyword>
<feature type="binding site" evidence="9">
    <location>
        <position position="404"/>
    </location>
    <ligand>
        <name>Mg(2+)</name>
        <dbReference type="ChEBI" id="CHEBI:18420"/>
        <label>2</label>
    </ligand>
</feature>
<keyword evidence="9" id="KW-0479">Metal-binding</keyword>
<comment type="cofactor">
    <cofactor evidence="9">
        <name>Mg(2+)</name>
        <dbReference type="ChEBI" id="CHEBI:18420"/>
    </cofactor>
    <text evidence="9">Binds 2 Mg(2+) per subunit.</text>
</comment>
<dbReference type="GO" id="GO:0039694">
    <property type="term" value="P:viral RNA genome replication"/>
    <property type="evidence" value="ECO:0007669"/>
    <property type="project" value="InterPro"/>
</dbReference>
<keyword evidence="4" id="KW-0548">Nucleotidyltransferase</keyword>
<dbReference type="SUPFAM" id="SSF56672">
    <property type="entry name" value="DNA/RNA polymerases"/>
    <property type="match status" value="1"/>
</dbReference>
<dbReference type="Proteomes" id="UP000677624">
    <property type="component" value="Segment"/>
</dbReference>
<proteinExistence type="predicted"/>
<dbReference type="EMBL" id="BK013619">
    <property type="protein sequence ID" value="DAD50760.1"/>
    <property type="molecule type" value="Genomic_RNA"/>
</dbReference>
<evidence type="ECO:0000256" key="2">
    <source>
        <dbReference type="ARBA" id="ARBA00022484"/>
    </source>
</evidence>
<accession>A0A8S5KZM7</accession>
<evidence type="ECO:0000256" key="1">
    <source>
        <dbReference type="ARBA" id="ARBA00012494"/>
    </source>
</evidence>
<comment type="catalytic activity">
    <reaction evidence="8">
        <text>RNA(n) + a ribonucleoside 5'-triphosphate = RNA(n+1) + diphosphate</text>
        <dbReference type="Rhea" id="RHEA:21248"/>
        <dbReference type="Rhea" id="RHEA-COMP:14527"/>
        <dbReference type="Rhea" id="RHEA-COMP:17342"/>
        <dbReference type="ChEBI" id="CHEBI:33019"/>
        <dbReference type="ChEBI" id="CHEBI:61557"/>
        <dbReference type="ChEBI" id="CHEBI:140395"/>
        <dbReference type="EC" id="2.7.7.48"/>
    </reaction>
</comment>
<dbReference type="PROSITE" id="PS50522">
    <property type="entry name" value="RDRP_PHAGE"/>
    <property type="match status" value="1"/>
</dbReference>
<sequence>MSIQPLKALTAYSLSNTDMKAIKKRLHDGKTVRPIENAWQKAKTIALRFYKALDTPIALSCYLLLKNDDITGLINLSVNPLNYEDMTKFADDYAAVSFLKKYEGFPLKLRQDTKLAAMKSTAHCEYLCDKTNRRLRNCDFSQSQLDILIKASNLISSVLQSCPTVADILQKDGIPSFGPGVSSSCKGRYTSVYNKLDSDLHVTATAVPYAKSLLNLCPRLIPSYPESSKEDLDIEGHFSLPYDLLVIPGNSFTTVPKNAKTDRPICIEPHLNMVLQKMYGGVISKRLQRFGIDTRTQHSVNVKLAKSCSIDGQMATIDLSSASDTISSELVRNLLPDDWFNTLNNIRSQSTRYGDVDRINSKFSSMGNGFTFELETLLFWAISAACLETLDIPRKGNLSVFGDDIVVHIDAADLLVDTLESCGFVINKDKSFSTGYFRESCGSDYWAGFNIRPYFLKKEITNAQNLIEIANGIRHYASRRMCGLFSDLRFKGVWHCVLDDITLNEQCIGPSSLGDTVIWAQLNELNDAVVPTHVDGICYAVCVLDKGNRIRPHNRFLTGALMTSRSPVMELGCQFSVDDGSPMSKKHRGNSSTRKVTRVAIPVGIDALSWL</sequence>
<keyword evidence="9" id="KW-0460">Magnesium</keyword>
<dbReference type="RefSeq" id="YP_010769441.1">
    <property type="nucleotide sequence ID" value="NC_073975.1"/>
</dbReference>
<organism evidence="11 12">
    <name type="scientific">ssRNA phage SRR7473382_2</name>
    <dbReference type="NCBI Taxonomy" id="2786627"/>
    <lineage>
        <taxon>Viruses</taxon>
        <taxon>Riboviria</taxon>
        <taxon>Orthornavirae</taxon>
        <taxon>Lenarviricota</taxon>
        <taxon>Leviviricetes</taxon>
        <taxon>Norzivirales</taxon>
        <taxon>Fiersviridae</taxon>
        <taxon>Kehmevirus</taxon>
        <taxon>Kehmevirus caenenecus</taxon>
    </lineage>
</organism>
<dbReference type="InterPro" id="IPR043502">
    <property type="entry name" value="DNA/RNA_pol_sf"/>
</dbReference>
<evidence type="ECO:0000259" key="10">
    <source>
        <dbReference type="PROSITE" id="PS50522"/>
    </source>
</evidence>
<evidence type="ECO:0000256" key="7">
    <source>
        <dbReference type="ARBA" id="ARBA00030248"/>
    </source>
</evidence>
<gene>
    <name evidence="11" type="primary">SRR7473382_2_3</name>
</gene>
<feature type="binding site" evidence="9">
    <location>
        <position position="403"/>
    </location>
    <ligand>
        <name>Mg(2+)</name>
        <dbReference type="ChEBI" id="CHEBI:18420"/>
        <label>2</label>
    </ligand>
</feature>
<evidence type="ECO:0000313" key="12">
    <source>
        <dbReference type="Proteomes" id="UP000677624"/>
    </source>
</evidence>
<keyword evidence="5" id="KW-0547">Nucleotide-binding</keyword>
<evidence type="ECO:0000256" key="9">
    <source>
        <dbReference type="PIRSR" id="PIRSR605093-1"/>
    </source>
</evidence>
<feature type="domain" description="RdRp catalytic" evidence="10">
    <location>
        <begin position="303"/>
        <end position="435"/>
    </location>
</feature>
<dbReference type="GeneID" id="80398457"/>
<dbReference type="KEGG" id="vg:80398457"/>
<evidence type="ECO:0000256" key="6">
    <source>
        <dbReference type="ARBA" id="ARBA00022953"/>
    </source>
</evidence>
<reference evidence="11 12" key="1">
    <citation type="submission" date="2020-09" db="EMBL/GenBank/DDBJ databases">
        <title>Leviviricetes taxonomy.</title>
        <authorList>
            <person name="Stockdale S.R."/>
            <person name="Callanan J."/>
            <person name="Adriaenssens E.M."/>
            <person name="Kuhn J.H."/>
            <person name="Rumnieks J."/>
            <person name="Shkoporov A."/>
            <person name="Draper L.A."/>
            <person name="Ross P."/>
            <person name="Hill C."/>
        </authorList>
    </citation>
    <scope>NUCLEOTIDE SEQUENCE [LARGE SCALE GENOMIC DNA]</scope>
</reference>
<evidence type="ECO:0000256" key="5">
    <source>
        <dbReference type="ARBA" id="ARBA00022741"/>
    </source>
</evidence>
<name>A0A8S5KZM7_9VIRU</name>
<evidence type="ECO:0000256" key="4">
    <source>
        <dbReference type="ARBA" id="ARBA00022695"/>
    </source>
</evidence>
<feature type="binding site" evidence="9">
    <location>
        <position position="318"/>
    </location>
    <ligand>
        <name>Mg(2+)</name>
        <dbReference type="ChEBI" id="CHEBI:18420"/>
        <label>2</label>
    </ligand>
</feature>
<dbReference type="InterPro" id="IPR005093">
    <property type="entry name" value="RNArep_beta"/>
</dbReference>